<name>A0AAP9R2G6_KLEAE</name>
<accession>A0AAP9R2G6</accession>
<dbReference type="Proteomes" id="UP000514462">
    <property type="component" value="Plasmid pRHBSTW-00938_2"/>
</dbReference>
<proteinExistence type="predicted"/>
<geneLocation type="plasmid" evidence="2">
    <name>prhbstw-00938_2</name>
</geneLocation>
<dbReference type="AlphaFoldDB" id="A0AAP9R2G6"/>
<reference evidence="2" key="1">
    <citation type="submission" date="2020-06" db="EMBL/GenBank/DDBJ databases">
        <title>REHAB project genomes.</title>
        <authorList>
            <person name="Shaw L.P."/>
        </authorList>
    </citation>
    <scope>NUCLEOTIDE SEQUENCE [LARGE SCALE GENOMIC DNA]</scope>
    <source>
        <strain evidence="2">RHBSTW-00938</strain>
        <plasmid evidence="2">prhbstw-00938_2</plasmid>
    </source>
</reference>
<evidence type="ECO:0000313" key="2">
    <source>
        <dbReference type="Proteomes" id="UP000514462"/>
    </source>
</evidence>
<sequence length="84" mass="9509">MLRSVEMGSALNLHAWLTTPNLEIIDLTFGTTYGIVNNKPDVIGRCAFQHYSAFDDNMVYHPQLIGDDYLKKIGALIEVDTFQF</sequence>
<gene>
    <name evidence="1" type="ORF">HV331_25815</name>
</gene>
<organism evidence="1 2">
    <name type="scientific">Klebsiella aerogenes</name>
    <name type="common">Enterobacter aerogenes</name>
    <dbReference type="NCBI Taxonomy" id="548"/>
    <lineage>
        <taxon>Bacteria</taxon>
        <taxon>Pseudomonadati</taxon>
        <taxon>Pseudomonadota</taxon>
        <taxon>Gammaproteobacteria</taxon>
        <taxon>Enterobacterales</taxon>
        <taxon>Enterobacteriaceae</taxon>
        <taxon>Klebsiella/Raoultella group</taxon>
        <taxon>Klebsiella</taxon>
    </lineage>
</organism>
<dbReference type="EMBL" id="CP055905">
    <property type="protein sequence ID" value="QMR43200.1"/>
    <property type="molecule type" value="Genomic_DNA"/>
</dbReference>
<protein>
    <submittedName>
        <fullName evidence="1">Uncharacterized protein</fullName>
    </submittedName>
</protein>
<keyword evidence="1" id="KW-0614">Plasmid</keyword>
<evidence type="ECO:0000313" key="1">
    <source>
        <dbReference type="EMBL" id="QMR43200.1"/>
    </source>
</evidence>